<reference evidence="2" key="1">
    <citation type="submission" date="2020-05" db="EMBL/GenBank/DDBJ databases">
        <authorList>
            <person name="Zhu T."/>
            <person name="Keshari N."/>
            <person name="Lu X."/>
        </authorList>
    </citation>
    <scope>NUCLEOTIDE SEQUENCE</scope>
    <source>
        <strain evidence="2">NK1-12</strain>
    </source>
</reference>
<dbReference type="InterPro" id="IPR025569">
    <property type="entry name" value="DUF4335"/>
</dbReference>
<dbReference type="Pfam" id="PF14233">
    <property type="entry name" value="DUF4335"/>
    <property type="match status" value="1"/>
</dbReference>
<organism evidence="2">
    <name type="scientific">Leptolyngbya sp. NK1-12</name>
    <dbReference type="NCBI Taxonomy" id="2547451"/>
    <lineage>
        <taxon>Bacteria</taxon>
        <taxon>Bacillati</taxon>
        <taxon>Cyanobacteriota</taxon>
        <taxon>Cyanophyceae</taxon>
        <taxon>Leptolyngbyales</taxon>
        <taxon>Leptolyngbyaceae</taxon>
        <taxon>Leptolyngbya group</taxon>
        <taxon>Leptolyngbya</taxon>
    </lineage>
</organism>
<feature type="compositionally biased region" description="Polar residues" evidence="1">
    <location>
        <begin position="328"/>
        <end position="341"/>
    </location>
</feature>
<evidence type="ECO:0000256" key="1">
    <source>
        <dbReference type="SAM" id="MobiDB-lite"/>
    </source>
</evidence>
<dbReference type="AlphaFoldDB" id="A0AA96WBL5"/>
<accession>A0AA96WBL5</accession>
<name>A0AA96WBL5_9CYAN</name>
<feature type="compositionally biased region" description="Low complexity" evidence="1">
    <location>
        <begin position="229"/>
        <end position="247"/>
    </location>
</feature>
<sequence length="390" mass="41221">MTIQRQYSLPNCKLVLQGLSSETATTTSGRPLLSMVTNVECHLAGQKAPLTGGRAFLDSLVLSVSDYAQGYLSGIRHLIHRDRRQQTGLVQIEQVGDNLHRLTVQPEAEPAEVQAIDLTTVQFFDLVEAIDQMVADAQTLPDLAPKLEPLSRRYVVSQEPIAKRAAPAAIGVTGLAAAAALLFMLPVPEARRPQSISEEASTEQSSPTASPAGEATTSPPASPPPESPTPEASPEATGSPAPASTAAVQGTGLSLDNAPEITDPAELDRLTVQLYDRLDLDWKKNPTFDGELVYRVGVNQSGEIVGYKFANDAALTYLSDVPLADVQFGSTAPPSDGSPTDASPDAAETAPKQPIAQFRVVFKSDGVLEVSPWDGQPTDPEAEASPTPSP</sequence>
<feature type="compositionally biased region" description="Polar residues" evidence="1">
    <location>
        <begin position="194"/>
        <end position="204"/>
    </location>
</feature>
<gene>
    <name evidence="2" type="ORF">HJG54_03795</name>
</gene>
<evidence type="ECO:0000313" key="2">
    <source>
        <dbReference type="EMBL" id="WNZ22078.1"/>
    </source>
</evidence>
<feature type="compositionally biased region" description="Low complexity" evidence="1">
    <location>
        <begin position="205"/>
        <end position="219"/>
    </location>
</feature>
<proteinExistence type="predicted"/>
<feature type="region of interest" description="Disordered" evidence="1">
    <location>
        <begin position="369"/>
        <end position="390"/>
    </location>
</feature>
<feature type="region of interest" description="Disordered" evidence="1">
    <location>
        <begin position="193"/>
        <end position="248"/>
    </location>
</feature>
<feature type="region of interest" description="Disordered" evidence="1">
    <location>
        <begin position="328"/>
        <end position="355"/>
    </location>
</feature>
<dbReference type="EMBL" id="CP053586">
    <property type="protein sequence ID" value="WNZ22078.1"/>
    <property type="molecule type" value="Genomic_DNA"/>
</dbReference>
<protein>
    <submittedName>
        <fullName evidence="2">DUF4335 domain-containing protein</fullName>
    </submittedName>
</protein>
<dbReference type="RefSeq" id="WP_316433454.1">
    <property type="nucleotide sequence ID" value="NZ_CP053586.1"/>
</dbReference>